<sequence length="202" mass="21224">MSPPQVEPLRKTRLIALALCWALNTVTGPISVHTLMRVSHTKSALRHAAPPSVALTIDMANILAPIIIVTTATILLNVAASLFLQLLLLPKPVDRWLRRYVPAGVAVPLRAQAAVLAAGALLVLPAHIAYTVVFATRAPGVRALGDRDAAGAVPYSKIGYLRAQEVAPWVSGLATGVAAAVLFTAARRRVREEGAGGVEASK</sequence>
<comment type="caution">
    <text evidence="1">The sequence shown here is derived from an EMBL/GenBank/DDBJ whole genome shotgun (WGS) entry which is preliminary data.</text>
</comment>
<dbReference type="EMBL" id="MU275902">
    <property type="protein sequence ID" value="KAI0047535.1"/>
    <property type="molecule type" value="Genomic_DNA"/>
</dbReference>
<proteinExistence type="predicted"/>
<reference evidence="1" key="2">
    <citation type="journal article" date="2022" name="New Phytol.">
        <title>Evolutionary transition to the ectomycorrhizal habit in the genomes of a hyperdiverse lineage of mushroom-forming fungi.</title>
        <authorList>
            <person name="Looney B."/>
            <person name="Miyauchi S."/>
            <person name="Morin E."/>
            <person name="Drula E."/>
            <person name="Courty P.E."/>
            <person name="Kohler A."/>
            <person name="Kuo A."/>
            <person name="LaButti K."/>
            <person name="Pangilinan J."/>
            <person name="Lipzen A."/>
            <person name="Riley R."/>
            <person name="Andreopoulos W."/>
            <person name="He G."/>
            <person name="Johnson J."/>
            <person name="Nolan M."/>
            <person name="Tritt A."/>
            <person name="Barry K.W."/>
            <person name="Grigoriev I.V."/>
            <person name="Nagy L.G."/>
            <person name="Hibbett D."/>
            <person name="Henrissat B."/>
            <person name="Matheny P.B."/>
            <person name="Labbe J."/>
            <person name="Martin F.M."/>
        </authorList>
    </citation>
    <scope>NUCLEOTIDE SEQUENCE</scope>
    <source>
        <strain evidence="1">FP105234-sp</strain>
    </source>
</reference>
<name>A0ACB8RV78_9AGAM</name>
<evidence type="ECO:0000313" key="1">
    <source>
        <dbReference type="EMBL" id="KAI0047535.1"/>
    </source>
</evidence>
<reference evidence="1" key="1">
    <citation type="submission" date="2021-02" db="EMBL/GenBank/DDBJ databases">
        <authorList>
            <consortium name="DOE Joint Genome Institute"/>
            <person name="Ahrendt S."/>
            <person name="Looney B.P."/>
            <person name="Miyauchi S."/>
            <person name="Morin E."/>
            <person name="Drula E."/>
            <person name="Courty P.E."/>
            <person name="Chicoki N."/>
            <person name="Fauchery L."/>
            <person name="Kohler A."/>
            <person name="Kuo A."/>
            <person name="Labutti K."/>
            <person name="Pangilinan J."/>
            <person name="Lipzen A."/>
            <person name="Riley R."/>
            <person name="Andreopoulos W."/>
            <person name="He G."/>
            <person name="Johnson J."/>
            <person name="Barry K.W."/>
            <person name="Grigoriev I.V."/>
            <person name="Nagy L."/>
            <person name="Hibbett D."/>
            <person name="Henrissat B."/>
            <person name="Matheny P.B."/>
            <person name="Labbe J."/>
            <person name="Martin F."/>
        </authorList>
    </citation>
    <scope>NUCLEOTIDE SEQUENCE</scope>
    <source>
        <strain evidence="1">FP105234-sp</strain>
    </source>
</reference>
<organism evidence="1 2">
    <name type="scientific">Auriscalpium vulgare</name>
    <dbReference type="NCBI Taxonomy" id="40419"/>
    <lineage>
        <taxon>Eukaryota</taxon>
        <taxon>Fungi</taxon>
        <taxon>Dikarya</taxon>
        <taxon>Basidiomycota</taxon>
        <taxon>Agaricomycotina</taxon>
        <taxon>Agaricomycetes</taxon>
        <taxon>Russulales</taxon>
        <taxon>Auriscalpiaceae</taxon>
        <taxon>Auriscalpium</taxon>
    </lineage>
</organism>
<dbReference type="Proteomes" id="UP000814033">
    <property type="component" value="Unassembled WGS sequence"/>
</dbReference>
<evidence type="ECO:0000313" key="2">
    <source>
        <dbReference type="Proteomes" id="UP000814033"/>
    </source>
</evidence>
<keyword evidence="2" id="KW-1185">Reference proteome</keyword>
<accession>A0ACB8RV78</accession>
<gene>
    <name evidence="1" type="ORF">FA95DRAFT_1605965</name>
</gene>
<protein>
    <submittedName>
        <fullName evidence="1">Uncharacterized protein</fullName>
    </submittedName>
</protein>